<feature type="compositionally biased region" description="Pro residues" evidence="6">
    <location>
        <begin position="38"/>
        <end position="58"/>
    </location>
</feature>
<dbReference type="RefSeq" id="WP_378062974.1">
    <property type="nucleotide sequence ID" value="NZ_JBHSXS010000001.1"/>
</dbReference>
<evidence type="ECO:0000256" key="7">
    <source>
        <dbReference type="SAM" id="Phobius"/>
    </source>
</evidence>
<sequence>MTQPPQDPGPSSPDWSPPDEPADRPPPYQGAYGEKPGYGPPAPGQQPPVAPGGPPAPGQTPAQGQPPYGQQPVYGQPGYAPPGPGQQGYGGQPAYGPPGYVDQKALYAGRWARLGAAVLDGLIIFVVSIPFILQAIRWDRMADMAESGESMSDPADVYNIPRLLAGYAVAFVLGFAYYTVQHAKWGQTVGKRAAGIRVVRADDHLAVSWGQAAGRQAFVYGLAILSGLLNVVGAVGLLASVAGLLDNAWILWDERRQALHDKAAKTVVVKAGSWAPNPYARP</sequence>
<feature type="transmembrane region" description="Helical" evidence="7">
    <location>
        <begin position="218"/>
        <end position="245"/>
    </location>
</feature>
<keyword evidence="5 7" id="KW-0472">Membrane</keyword>
<dbReference type="Proteomes" id="UP001596380">
    <property type="component" value="Unassembled WGS sequence"/>
</dbReference>
<keyword evidence="4 7" id="KW-1133">Transmembrane helix</keyword>
<dbReference type="InterPro" id="IPR051791">
    <property type="entry name" value="Pra-immunoreactive"/>
</dbReference>
<keyword evidence="3 7" id="KW-0812">Transmembrane</keyword>
<comment type="subcellular location">
    <subcellularLocation>
        <location evidence="1">Cell membrane</location>
        <topology evidence="1">Multi-pass membrane protein</topology>
    </subcellularLocation>
</comment>
<accession>A0ABW2CCQ1</accession>
<keyword evidence="10" id="KW-1185">Reference proteome</keyword>
<reference evidence="10" key="1">
    <citation type="journal article" date="2019" name="Int. J. Syst. Evol. Microbiol.">
        <title>The Global Catalogue of Microorganisms (GCM) 10K type strain sequencing project: providing services to taxonomists for standard genome sequencing and annotation.</title>
        <authorList>
            <consortium name="The Broad Institute Genomics Platform"/>
            <consortium name="The Broad Institute Genome Sequencing Center for Infectious Disease"/>
            <person name="Wu L."/>
            <person name="Ma J."/>
        </authorList>
    </citation>
    <scope>NUCLEOTIDE SEQUENCE [LARGE SCALE GENOMIC DNA]</scope>
    <source>
        <strain evidence="10">JCM 3369</strain>
    </source>
</reference>
<dbReference type="Pfam" id="PF06271">
    <property type="entry name" value="RDD"/>
    <property type="match status" value="1"/>
</dbReference>
<dbReference type="PANTHER" id="PTHR36115:SF4">
    <property type="entry name" value="MEMBRANE PROTEIN"/>
    <property type="match status" value="1"/>
</dbReference>
<evidence type="ECO:0000313" key="10">
    <source>
        <dbReference type="Proteomes" id="UP001596380"/>
    </source>
</evidence>
<evidence type="ECO:0000259" key="8">
    <source>
        <dbReference type="Pfam" id="PF06271"/>
    </source>
</evidence>
<proteinExistence type="predicted"/>
<evidence type="ECO:0000256" key="4">
    <source>
        <dbReference type="ARBA" id="ARBA00022989"/>
    </source>
</evidence>
<organism evidence="9 10">
    <name type="scientific">Actinomadura yumaensis</name>
    <dbReference type="NCBI Taxonomy" id="111807"/>
    <lineage>
        <taxon>Bacteria</taxon>
        <taxon>Bacillati</taxon>
        <taxon>Actinomycetota</taxon>
        <taxon>Actinomycetes</taxon>
        <taxon>Streptosporangiales</taxon>
        <taxon>Thermomonosporaceae</taxon>
        <taxon>Actinomadura</taxon>
    </lineage>
</organism>
<evidence type="ECO:0000256" key="6">
    <source>
        <dbReference type="SAM" id="MobiDB-lite"/>
    </source>
</evidence>
<keyword evidence="2" id="KW-1003">Cell membrane</keyword>
<feature type="compositionally biased region" description="Low complexity" evidence="6">
    <location>
        <begin position="59"/>
        <end position="78"/>
    </location>
</feature>
<evidence type="ECO:0000256" key="5">
    <source>
        <dbReference type="ARBA" id="ARBA00023136"/>
    </source>
</evidence>
<dbReference type="PANTHER" id="PTHR36115">
    <property type="entry name" value="PROLINE-RICH ANTIGEN HOMOLOG-RELATED"/>
    <property type="match status" value="1"/>
</dbReference>
<gene>
    <name evidence="9" type="ORF">ACFQKB_00605</name>
</gene>
<dbReference type="EMBL" id="JBHSXS010000001">
    <property type="protein sequence ID" value="MFC6878255.1"/>
    <property type="molecule type" value="Genomic_DNA"/>
</dbReference>
<feature type="domain" description="RDD" evidence="8">
    <location>
        <begin position="107"/>
        <end position="265"/>
    </location>
</feature>
<feature type="compositionally biased region" description="Pro residues" evidence="6">
    <location>
        <begin position="1"/>
        <end position="28"/>
    </location>
</feature>
<name>A0ABW2CCQ1_9ACTN</name>
<evidence type="ECO:0000256" key="3">
    <source>
        <dbReference type="ARBA" id="ARBA00022692"/>
    </source>
</evidence>
<evidence type="ECO:0000313" key="9">
    <source>
        <dbReference type="EMBL" id="MFC6878255.1"/>
    </source>
</evidence>
<feature type="region of interest" description="Disordered" evidence="6">
    <location>
        <begin position="1"/>
        <end position="95"/>
    </location>
</feature>
<feature type="transmembrane region" description="Helical" evidence="7">
    <location>
        <begin position="114"/>
        <end position="136"/>
    </location>
</feature>
<protein>
    <submittedName>
        <fullName evidence="9">RDD family protein</fullName>
    </submittedName>
</protein>
<comment type="caution">
    <text evidence="9">The sequence shown here is derived from an EMBL/GenBank/DDBJ whole genome shotgun (WGS) entry which is preliminary data.</text>
</comment>
<evidence type="ECO:0000256" key="2">
    <source>
        <dbReference type="ARBA" id="ARBA00022475"/>
    </source>
</evidence>
<feature type="transmembrane region" description="Helical" evidence="7">
    <location>
        <begin position="160"/>
        <end position="180"/>
    </location>
</feature>
<evidence type="ECO:0000256" key="1">
    <source>
        <dbReference type="ARBA" id="ARBA00004651"/>
    </source>
</evidence>
<dbReference type="InterPro" id="IPR010432">
    <property type="entry name" value="RDD"/>
</dbReference>